<dbReference type="HAMAP" id="MF_01459">
    <property type="entry name" value="Chrphore_lyase_CpxS"/>
    <property type="match status" value="1"/>
</dbReference>
<name>A0ABT7BSI7_9CYAN</name>
<dbReference type="InterPro" id="IPR012674">
    <property type="entry name" value="Calycin"/>
</dbReference>
<evidence type="ECO:0000313" key="4">
    <source>
        <dbReference type="EMBL" id="MDJ1182159.1"/>
    </source>
</evidence>
<gene>
    <name evidence="3" type="primary">cpcS</name>
    <name evidence="4" type="ORF">PMH09_03045</name>
</gene>
<dbReference type="Gene3D" id="2.40.128.20">
    <property type="match status" value="1"/>
</dbReference>
<protein>
    <recommendedName>
        <fullName evidence="3">Chromophore lyase CpcS/CpeS</fullName>
        <ecNumber evidence="3">4.-.-.-</ecNumber>
    </recommendedName>
</protein>
<organism evidence="4 5">
    <name type="scientific">Roseofilum casamattae BLCC-M143</name>
    <dbReference type="NCBI Taxonomy" id="3022442"/>
    <lineage>
        <taxon>Bacteria</taxon>
        <taxon>Bacillati</taxon>
        <taxon>Cyanobacteriota</taxon>
        <taxon>Cyanophyceae</taxon>
        <taxon>Desertifilales</taxon>
        <taxon>Desertifilaceae</taxon>
        <taxon>Roseofilum</taxon>
        <taxon>Roseofilum casamattae</taxon>
    </lineage>
</organism>
<comment type="function">
    <text evidence="3">Covalently attaches a chromophore to Cys residue(s) of phycobiliproteins.</text>
</comment>
<accession>A0ABT7BSI7</accession>
<evidence type="ECO:0000256" key="2">
    <source>
        <dbReference type="ARBA" id="ARBA00023239"/>
    </source>
</evidence>
<evidence type="ECO:0000256" key="3">
    <source>
        <dbReference type="HAMAP-Rule" id="MF_01459"/>
    </source>
</evidence>
<dbReference type="Pfam" id="PF09367">
    <property type="entry name" value="CpeS"/>
    <property type="match status" value="1"/>
</dbReference>
<evidence type="ECO:0000256" key="1">
    <source>
        <dbReference type="ARBA" id="ARBA00010681"/>
    </source>
</evidence>
<dbReference type="EMBL" id="JAQOSQ010000002">
    <property type="protein sequence ID" value="MDJ1182159.1"/>
    <property type="molecule type" value="Genomic_DNA"/>
</dbReference>
<comment type="caution">
    <text evidence="4">The sequence shown here is derived from an EMBL/GenBank/DDBJ whole genome shotgun (WGS) entry which is preliminary data.</text>
</comment>
<evidence type="ECO:0000313" key="5">
    <source>
        <dbReference type="Proteomes" id="UP001232992"/>
    </source>
</evidence>
<dbReference type="Proteomes" id="UP001232992">
    <property type="component" value="Unassembled WGS sequence"/>
</dbReference>
<comment type="similarity">
    <text evidence="1 3">Belongs to the CpcS/CpeS biliprotein lyase family.</text>
</comment>
<dbReference type="EC" id="4.-.-.-" evidence="3"/>
<proteinExistence type="inferred from homology"/>
<reference evidence="4 5" key="1">
    <citation type="submission" date="2023-01" db="EMBL/GenBank/DDBJ databases">
        <title>Novel diversity within Roseofilum (Cyanobacteria; Desertifilaceae) from marine benthic mats with descriptions of four novel species.</title>
        <authorList>
            <person name="Wang Y."/>
            <person name="Berthold D.E."/>
            <person name="Hu J."/>
            <person name="Lefler F.W."/>
            <person name="Laughinghouse H.D. IV."/>
        </authorList>
    </citation>
    <scope>NUCLEOTIDE SEQUENCE [LARGE SCALE GENOMIC DNA]</scope>
    <source>
        <strain evidence="4 5">BLCC-M143</strain>
    </source>
</reference>
<keyword evidence="5" id="KW-1185">Reference proteome</keyword>
<dbReference type="GO" id="GO:0016829">
    <property type="term" value="F:lyase activity"/>
    <property type="evidence" value="ECO:0007669"/>
    <property type="project" value="UniProtKB-KW"/>
</dbReference>
<dbReference type="InterPro" id="IPR018536">
    <property type="entry name" value="CpcS/CpeS"/>
</dbReference>
<keyword evidence="2 3" id="KW-0456">Lyase</keyword>
<dbReference type="RefSeq" id="WP_283756812.1">
    <property type="nucleotide sequence ID" value="NZ_JAQOSQ010000002.1"/>
</dbReference>
<sequence>MSIEKFQYFFDCCVGRWATERTYHYLTAQEVERSRTEFAIEPLSTAAKSKVLVDNQRPSLDNVESLCGFHLGFDTVSEKGERVSQQLNMLFVPQGNDAGVLTGDYLRDRAYEEAQPKVAQFRFDPSSLELLMTTNYTRIVSVDSITLIEPTLRIRRIFNYHRPPEGEPLSKLALVGFGVEQKQMQPT</sequence>